<reference evidence="1" key="1">
    <citation type="submission" date="2018-05" db="EMBL/GenBank/DDBJ databases">
        <authorList>
            <person name="Lanie J.A."/>
            <person name="Ng W.-L."/>
            <person name="Kazmierczak K.M."/>
            <person name="Andrzejewski T.M."/>
            <person name="Davidsen T.M."/>
            <person name="Wayne K.J."/>
            <person name="Tettelin H."/>
            <person name="Glass J.I."/>
            <person name="Rusch D."/>
            <person name="Podicherti R."/>
            <person name="Tsui H.-C.T."/>
            <person name="Winkler M.E."/>
        </authorList>
    </citation>
    <scope>NUCLEOTIDE SEQUENCE</scope>
</reference>
<protein>
    <recommendedName>
        <fullName evidence="2">DegT/DnrJ/EryC1/StrS aminotransferase family protein</fullName>
    </recommendedName>
</protein>
<evidence type="ECO:0000313" key="1">
    <source>
        <dbReference type="EMBL" id="SVC01549.1"/>
    </source>
</evidence>
<dbReference type="InterPro" id="IPR015421">
    <property type="entry name" value="PyrdxlP-dep_Trfase_major"/>
</dbReference>
<dbReference type="SUPFAM" id="SSF53383">
    <property type="entry name" value="PLP-dependent transferases"/>
    <property type="match status" value="1"/>
</dbReference>
<dbReference type="PANTHER" id="PTHR30244:SF34">
    <property type="entry name" value="DTDP-4-AMINO-4,6-DIDEOXYGALACTOSE TRANSAMINASE"/>
    <property type="match status" value="1"/>
</dbReference>
<dbReference type="GO" id="GO:0030170">
    <property type="term" value="F:pyridoxal phosphate binding"/>
    <property type="evidence" value="ECO:0007669"/>
    <property type="project" value="TreeGrafter"/>
</dbReference>
<gene>
    <name evidence="1" type="ORF">METZ01_LOCUS254403</name>
</gene>
<evidence type="ECO:0008006" key="2">
    <source>
        <dbReference type="Google" id="ProtNLM"/>
    </source>
</evidence>
<accession>A0A382IQL0</accession>
<feature type="non-terminal residue" evidence="1">
    <location>
        <position position="1"/>
    </location>
</feature>
<dbReference type="AlphaFoldDB" id="A0A382IQL0"/>
<organism evidence="1">
    <name type="scientific">marine metagenome</name>
    <dbReference type="NCBI Taxonomy" id="408172"/>
    <lineage>
        <taxon>unclassified sequences</taxon>
        <taxon>metagenomes</taxon>
        <taxon>ecological metagenomes</taxon>
    </lineage>
</organism>
<dbReference type="Pfam" id="PF01041">
    <property type="entry name" value="DegT_DnrJ_EryC1"/>
    <property type="match status" value="1"/>
</dbReference>
<dbReference type="EMBL" id="UINC01068718">
    <property type="protein sequence ID" value="SVC01549.1"/>
    <property type="molecule type" value="Genomic_DNA"/>
</dbReference>
<dbReference type="InterPro" id="IPR000653">
    <property type="entry name" value="DegT/StrS_aminotransferase"/>
</dbReference>
<dbReference type="Gene3D" id="3.40.640.10">
    <property type="entry name" value="Type I PLP-dependent aspartate aminotransferase-like (Major domain)"/>
    <property type="match status" value="1"/>
</dbReference>
<dbReference type="PANTHER" id="PTHR30244">
    <property type="entry name" value="TRANSAMINASE"/>
    <property type="match status" value="1"/>
</dbReference>
<dbReference type="GO" id="GO:0008483">
    <property type="term" value="F:transaminase activity"/>
    <property type="evidence" value="ECO:0007669"/>
    <property type="project" value="TreeGrafter"/>
</dbReference>
<dbReference type="InterPro" id="IPR015424">
    <property type="entry name" value="PyrdxlP-dep_Trfase"/>
</dbReference>
<proteinExistence type="predicted"/>
<dbReference type="GO" id="GO:0000271">
    <property type="term" value="P:polysaccharide biosynthetic process"/>
    <property type="evidence" value="ECO:0007669"/>
    <property type="project" value="TreeGrafter"/>
</dbReference>
<sequence>LVEDAAHAHGAEYKQIRAGNLGLAGSFSFYPTKVLTTAEGGMITTNDEKLYKKATVLREHGKADHNYNIHTEIGDNWRFSEVHAVLGIQQMRKVEYILPERRRLAKLYDKLLKDIEGLECIAIPSHIKPSYYKYIVFLPEHIKRNNLKSLLLDKFNIELPGEVYSDPCHSQPVFSKYSEKLANDKKDQFPATEYVCRQHICLPLYPGLKDEEVDYIVNTLKQNL</sequence>
<name>A0A382IQL0_9ZZZZ</name>